<dbReference type="EMBL" id="BSRZ01000003">
    <property type="protein sequence ID" value="GLW63525.1"/>
    <property type="molecule type" value="Genomic_DNA"/>
</dbReference>
<evidence type="ECO:0000313" key="3">
    <source>
        <dbReference type="Proteomes" id="UP001165124"/>
    </source>
</evidence>
<comment type="caution">
    <text evidence="2">The sequence shown here is derived from an EMBL/GenBank/DDBJ whole genome shotgun (WGS) entry which is preliminary data.</text>
</comment>
<feature type="region of interest" description="Disordered" evidence="1">
    <location>
        <begin position="1"/>
        <end position="82"/>
    </location>
</feature>
<feature type="compositionally biased region" description="Gly residues" evidence="1">
    <location>
        <begin position="1"/>
        <end position="12"/>
    </location>
</feature>
<dbReference type="Proteomes" id="UP001165124">
    <property type="component" value="Unassembled WGS sequence"/>
</dbReference>
<protein>
    <submittedName>
        <fullName evidence="2">Uncharacterized protein</fullName>
    </submittedName>
</protein>
<gene>
    <name evidence="2" type="ORF">Arub01_17690</name>
</gene>
<name>A0A9W6PTQ1_9ACTN</name>
<sequence length="82" mass="8584">MGPYMEGGGRGRGFFVFKGVQGGPVGRSPRGVRGGSPTADPKRARLPTTTANSGSHPANRPGENRTRPGLRRNATGRTAGFY</sequence>
<accession>A0A9W6PTQ1</accession>
<reference evidence="2" key="1">
    <citation type="submission" date="2023-02" db="EMBL/GenBank/DDBJ databases">
        <title>Actinomadura rubrobrunea NBRC 14622.</title>
        <authorList>
            <person name="Ichikawa N."/>
            <person name="Sato H."/>
            <person name="Tonouchi N."/>
        </authorList>
    </citation>
    <scope>NUCLEOTIDE SEQUENCE</scope>
    <source>
        <strain evidence="2">NBRC 14622</strain>
    </source>
</reference>
<organism evidence="2 3">
    <name type="scientific">Actinomadura rubrobrunea</name>
    <dbReference type="NCBI Taxonomy" id="115335"/>
    <lineage>
        <taxon>Bacteria</taxon>
        <taxon>Bacillati</taxon>
        <taxon>Actinomycetota</taxon>
        <taxon>Actinomycetes</taxon>
        <taxon>Streptosporangiales</taxon>
        <taxon>Thermomonosporaceae</taxon>
        <taxon>Actinomadura</taxon>
    </lineage>
</organism>
<evidence type="ECO:0000313" key="2">
    <source>
        <dbReference type="EMBL" id="GLW63525.1"/>
    </source>
</evidence>
<keyword evidence="3" id="KW-1185">Reference proteome</keyword>
<dbReference type="AlphaFoldDB" id="A0A9W6PTQ1"/>
<feature type="compositionally biased region" description="Polar residues" evidence="1">
    <location>
        <begin position="47"/>
        <end position="56"/>
    </location>
</feature>
<feature type="compositionally biased region" description="Low complexity" evidence="1">
    <location>
        <begin position="26"/>
        <end position="37"/>
    </location>
</feature>
<proteinExistence type="predicted"/>
<evidence type="ECO:0000256" key="1">
    <source>
        <dbReference type="SAM" id="MobiDB-lite"/>
    </source>
</evidence>